<comment type="caution">
    <text evidence="8">The sequence shown here is derived from an EMBL/GenBank/DDBJ whole genome shotgun (WGS) entry which is preliminary data.</text>
</comment>
<dbReference type="InterPro" id="IPR027417">
    <property type="entry name" value="P-loop_NTPase"/>
</dbReference>
<proteinExistence type="inferred from homology"/>
<evidence type="ECO:0000256" key="1">
    <source>
        <dbReference type="ARBA" id="ARBA00006914"/>
    </source>
</evidence>
<sequence>MSSLVLLVVFSAVHAWQPQVLPPTRQNRRRANRAKLQAVAVNGSAETPAKQTSDAIGIQGGDTLEVPAEDDDPFTLLASLAATTLLQSDRKRDGKKEAGGKASSATNWVDEGSAFNFRGALDKVELYNPTDMERSTGTNMQRQDEAITWLRWMKSIPSPIVVDLSAEGRDAANSTVSDDFLRLLSTDQGDDGVGMSASRLRQLREEFLDRLECRLVLLPSGQGLVGGLHEPSGSLVFGKLLYGGVTRYRILPSSSGSGGADQQRRPPRRAGERTERKTRKSQNIPSWVQYGGSCRLYEGVDMGAAAVLEFSLLPKIQGGFDEGDSTMNTDMVLERLGWHPRNMFRFVDGSGGDASKTDDQPMDSDDYLPKDTLQGQDRNEAFASEFRRTVGGLGPQIDSIVRRVLDGRVIRPAEVDGRGNMMSYKEAREAFGGQGPDDSALDGASRQLSLASLEAEELELLGLTPVRGLLLYGPPGCGKTALAREISRALKARAPKIVAAPELLDRWVGGSEKLVREVSGFAILSCTLLHSSCALITASMQLFADAEAELASVNGDARKSALHVIVIDEIDAVFRQRSSADDSGEATSTVNQILSKLDGVEAIPNVLLIGLTNRRELLDDALLRPGRLEVQIEIPLPDKEGRREILSIHFDALRKRGRLSLPLCQALDGTISSEQSGASSTGQPKGKKRRALKKALRLGRSFDLADDSVTGGFSGASLEGLVRCAGSLALARARKQGLGVESLQITLDDVKDALVEVQI</sequence>
<dbReference type="PANTHER" id="PTHR23078">
    <property type="entry name" value="VESICULAR-FUSION PROTEIN NSF"/>
    <property type="match status" value="1"/>
</dbReference>
<evidence type="ECO:0000256" key="2">
    <source>
        <dbReference type="ARBA" id="ARBA00022741"/>
    </source>
</evidence>
<dbReference type="EMBL" id="AGNL01001947">
    <property type="protein sequence ID" value="EJK76608.1"/>
    <property type="molecule type" value="Genomic_DNA"/>
</dbReference>
<dbReference type="SUPFAM" id="SSF52540">
    <property type="entry name" value="P-loop containing nucleoside triphosphate hydrolases"/>
    <property type="match status" value="1"/>
</dbReference>
<keyword evidence="4" id="KW-0460">Magnesium</keyword>
<comment type="function">
    <text evidence="4">Required for vesicle-mediated transport. Catalyzes the fusion of transport vesicles within the Golgi cisternae. Is also required for transport from the endoplasmic reticulum to the Golgi stack. Seems to function as a fusion protein required for the delivery of cargo proteins to all compartments of the Golgi stack independent of vesicle origin.</text>
</comment>
<feature type="domain" description="AAA+ ATPase" evidence="7">
    <location>
        <begin position="465"/>
        <end position="638"/>
    </location>
</feature>
<dbReference type="GO" id="GO:0016887">
    <property type="term" value="F:ATP hydrolysis activity"/>
    <property type="evidence" value="ECO:0007669"/>
    <property type="project" value="InterPro"/>
</dbReference>
<gene>
    <name evidence="8" type="ORF">THAOC_01622</name>
</gene>
<dbReference type="SMART" id="SM00382">
    <property type="entry name" value="AAA"/>
    <property type="match status" value="1"/>
</dbReference>
<evidence type="ECO:0000256" key="6">
    <source>
        <dbReference type="SAM" id="SignalP"/>
    </source>
</evidence>
<reference evidence="8 9" key="1">
    <citation type="journal article" date="2012" name="Genome Biol.">
        <title>Genome and low-iron response of an oceanic diatom adapted to chronic iron limitation.</title>
        <authorList>
            <person name="Lommer M."/>
            <person name="Specht M."/>
            <person name="Roy A.S."/>
            <person name="Kraemer L."/>
            <person name="Andreson R."/>
            <person name="Gutowska M.A."/>
            <person name="Wolf J."/>
            <person name="Bergner S.V."/>
            <person name="Schilhabel M.B."/>
            <person name="Klostermeier U.C."/>
            <person name="Beiko R.G."/>
            <person name="Rosenstiel P."/>
            <person name="Hippler M."/>
            <person name="Laroche J."/>
        </authorList>
    </citation>
    <scope>NUCLEOTIDE SEQUENCE [LARGE SCALE GENOMIC DNA]</scope>
    <source>
        <strain evidence="8 9">CCMP1005</strain>
    </source>
</reference>
<dbReference type="InterPro" id="IPR003959">
    <property type="entry name" value="ATPase_AAA_core"/>
</dbReference>
<evidence type="ECO:0000256" key="4">
    <source>
        <dbReference type="RuleBase" id="RU367045"/>
    </source>
</evidence>
<dbReference type="GO" id="GO:0006891">
    <property type="term" value="P:intra-Golgi vesicle-mediated transport"/>
    <property type="evidence" value="ECO:0007669"/>
    <property type="project" value="TreeGrafter"/>
</dbReference>
<dbReference type="AlphaFoldDB" id="K0TD42"/>
<dbReference type="eggNOG" id="KOG0741">
    <property type="taxonomic scope" value="Eukaryota"/>
</dbReference>
<keyword evidence="4" id="KW-0653">Protein transport</keyword>
<comment type="similarity">
    <text evidence="1 4">Belongs to the AAA ATPase family.</text>
</comment>
<comment type="subcellular location">
    <subcellularLocation>
        <location evidence="4">Cytoplasm</location>
    </subcellularLocation>
</comment>
<dbReference type="InterPro" id="IPR003593">
    <property type="entry name" value="AAA+_ATPase"/>
</dbReference>
<feature type="chain" id="PRO_5013107771" description="Vesicle-fusing ATPase" evidence="6">
    <location>
        <begin position="16"/>
        <end position="759"/>
    </location>
</feature>
<dbReference type="Gene3D" id="1.10.8.60">
    <property type="match status" value="1"/>
</dbReference>
<dbReference type="OMA" id="SATNWIH"/>
<evidence type="ECO:0000259" key="7">
    <source>
        <dbReference type="SMART" id="SM00382"/>
    </source>
</evidence>
<accession>K0TD42</accession>
<feature type="signal peptide" evidence="6">
    <location>
        <begin position="1"/>
        <end position="15"/>
    </location>
</feature>
<dbReference type="GO" id="GO:0043001">
    <property type="term" value="P:Golgi to plasma membrane protein transport"/>
    <property type="evidence" value="ECO:0007669"/>
    <property type="project" value="TreeGrafter"/>
</dbReference>
<dbReference type="GO" id="GO:0005524">
    <property type="term" value="F:ATP binding"/>
    <property type="evidence" value="ECO:0007669"/>
    <property type="project" value="UniProtKB-UniRule"/>
</dbReference>
<dbReference type="GO" id="GO:0046872">
    <property type="term" value="F:metal ion binding"/>
    <property type="evidence" value="ECO:0007669"/>
    <property type="project" value="UniProtKB-UniRule"/>
</dbReference>
<dbReference type="FunFam" id="3.40.50.300:FF:000154">
    <property type="entry name" value="Vesicle-fusing ATPase 1"/>
    <property type="match status" value="1"/>
</dbReference>
<keyword evidence="3 4" id="KW-0067">ATP-binding</keyword>
<protein>
    <recommendedName>
        <fullName evidence="4">Vesicle-fusing ATPase</fullName>
        <ecNumber evidence="4">3.6.4.6</ecNumber>
    </recommendedName>
</protein>
<feature type="region of interest" description="Disordered" evidence="5">
    <location>
        <begin position="349"/>
        <end position="375"/>
    </location>
</feature>
<evidence type="ECO:0000313" key="9">
    <source>
        <dbReference type="Proteomes" id="UP000266841"/>
    </source>
</evidence>
<dbReference type="Pfam" id="PF00004">
    <property type="entry name" value="AAA"/>
    <property type="match status" value="1"/>
</dbReference>
<evidence type="ECO:0000256" key="5">
    <source>
        <dbReference type="SAM" id="MobiDB-lite"/>
    </source>
</evidence>
<organism evidence="8 9">
    <name type="scientific">Thalassiosira oceanica</name>
    <name type="common">Marine diatom</name>
    <dbReference type="NCBI Taxonomy" id="159749"/>
    <lineage>
        <taxon>Eukaryota</taxon>
        <taxon>Sar</taxon>
        <taxon>Stramenopiles</taxon>
        <taxon>Ochrophyta</taxon>
        <taxon>Bacillariophyta</taxon>
        <taxon>Coscinodiscophyceae</taxon>
        <taxon>Thalassiosirophycidae</taxon>
        <taxon>Thalassiosirales</taxon>
        <taxon>Thalassiosiraceae</taxon>
        <taxon>Thalassiosira</taxon>
    </lineage>
</organism>
<dbReference type="Gene3D" id="3.40.50.300">
    <property type="entry name" value="P-loop containing nucleotide triphosphate hydrolases"/>
    <property type="match status" value="1"/>
</dbReference>
<keyword evidence="2 4" id="KW-0547">Nucleotide-binding</keyword>
<dbReference type="InterPro" id="IPR039812">
    <property type="entry name" value="Vesicle-fus_ATPase"/>
</dbReference>
<feature type="region of interest" description="Disordered" evidence="5">
    <location>
        <begin position="253"/>
        <end position="283"/>
    </location>
</feature>
<keyword evidence="6" id="KW-0732">Signal</keyword>
<evidence type="ECO:0000313" key="8">
    <source>
        <dbReference type="EMBL" id="EJK76608.1"/>
    </source>
</evidence>
<name>K0TD42_THAOC</name>
<dbReference type="Proteomes" id="UP000266841">
    <property type="component" value="Unassembled WGS sequence"/>
</dbReference>
<keyword evidence="4" id="KW-0963">Cytoplasm</keyword>
<keyword evidence="4" id="KW-0813">Transport</keyword>
<dbReference type="GO" id="GO:0005795">
    <property type="term" value="C:Golgi stack"/>
    <property type="evidence" value="ECO:0007669"/>
    <property type="project" value="TreeGrafter"/>
</dbReference>
<dbReference type="OrthoDB" id="9982946at2759"/>
<keyword evidence="4" id="KW-0479">Metal-binding</keyword>
<evidence type="ECO:0000256" key="3">
    <source>
        <dbReference type="ARBA" id="ARBA00022840"/>
    </source>
</evidence>
<dbReference type="EC" id="3.6.4.6" evidence="4"/>
<comment type="cofactor">
    <cofactor evidence="4">
        <name>Mg(2+)</name>
        <dbReference type="ChEBI" id="CHEBI:18420"/>
    </cofactor>
    <text evidence="4">Binds 1 Mg(2+) ion per subunit.</text>
</comment>
<dbReference type="PANTHER" id="PTHR23078:SF3">
    <property type="entry name" value="VESICLE-FUSING ATPASE"/>
    <property type="match status" value="1"/>
</dbReference>
<comment type="catalytic activity">
    <reaction evidence="4">
        <text>ATP + H2O = ADP + phosphate + H(+)</text>
        <dbReference type="Rhea" id="RHEA:13065"/>
        <dbReference type="ChEBI" id="CHEBI:15377"/>
        <dbReference type="ChEBI" id="CHEBI:15378"/>
        <dbReference type="ChEBI" id="CHEBI:30616"/>
        <dbReference type="ChEBI" id="CHEBI:43474"/>
        <dbReference type="ChEBI" id="CHEBI:456216"/>
        <dbReference type="EC" id="3.6.4.6"/>
    </reaction>
</comment>
<keyword evidence="4" id="KW-0378">Hydrolase</keyword>
<keyword evidence="9" id="KW-1185">Reference proteome</keyword>
<dbReference type="GO" id="GO:0035494">
    <property type="term" value="P:SNARE complex disassembly"/>
    <property type="evidence" value="ECO:0007669"/>
    <property type="project" value="InterPro"/>
</dbReference>
<keyword evidence="4" id="KW-0931">ER-Golgi transport</keyword>